<keyword evidence="1" id="KW-0934">Plastid</keyword>
<dbReference type="InterPro" id="IPR019656">
    <property type="entry name" value="Uncharacterised_Ycf34"/>
</dbReference>
<proteinExistence type="predicted"/>
<sequence>MFLMCICVNCLHVSRCKTYYLIGRQHGHCLNHCAMNFIPVSSLILVNITKSQDLNVFEWDLKECLSFTEKPGNWILK</sequence>
<protein>
    <submittedName>
        <fullName evidence="1">Hypothetical chloroplast RF34</fullName>
    </submittedName>
</protein>
<dbReference type="GeneID" id="27983150"/>
<dbReference type="AlphaFoldDB" id="A0A173FZZ0"/>
<name>A0A173FZZ0_GASCM</name>
<evidence type="ECO:0000313" key="1">
    <source>
        <dbReference type="EMBL" id="ANH09589.1"/>
    </source>
</evidence>
<reference evidence="1" key="1">
    <citation type="submission" date="2015-11" db="EMBL/GenBank/DDBJ databases">
        <authorList>
            <person name="Zhang Y."/>
            <person name="Guo Z."/>
        </authorList>
    </citation>
    <scope>NUCLEOTIDE SEQUENCE</scope>
</reference>
<accession>A0A173FZZ0</accession>
<dbReference type="RefSeq" id="YP_009257506.1">
    <property type="nucleotide sequence ID" value="NC_030338.1"/>
</dbReference>
<gene>
    <name evidence="1" type="primary">ycf34</name>
</gene>
<organism evidence="1">
    <name type="scientific">Gastroclonium compressum</name>
    <name type="common">Red alga</name>
    <name type="synonym">Coeloseira compressa</name>
    <dbReference type="NCBI Taxonomy" id="1852973"/>
    <lineage>
        <taxon>Eukaryota</taxon>
        <taxon>Rhodophyta</taxon>
        <taxon>Florideophyceae</taxon>
        <taxon>Rhodymeniophycidae</taxon>
        <taxon>Rhodymeniales</taxon>
        <taxon>Champiaceae</taxon>
        <taxon>Coeloseira</taxon>
    </lineage>
</organism>
<dbReference type="Pfam" id="PF10718">
    <property type="entry name" value="Ycf34"/>
    <property type="match status" value="1"/>
</dbReference>
<geneLocation type="plastid" evidence="1"/>
<dbReference type="EMBL" id="KU053957">
    <property type="protein sequence ID" value="ANH09589.1"/>
    <property type="molecule type" value="Genomic_DNA"/>
</dbReference>
<reference evidence="1" key="2">
    <citation type="submission" date="2016-06" db="EMBL/GenBank/DDBJ databases">
        <title>Genomic and phylogenetic analysis of Gastroclonium compressum supports its reinstatement to Coeloseira (Champiaceae, Rhodophyta).</title>
        <authorList>
            <person name="Kilpatrick Z."/>
            <person name="Hughey J.R."/>
        </authorList>
    </citation>
    <scope>NUCLEOTIDE SEQUENCE</scope>
</reference>